<comment type="subcellular location">
    <subcellularLocation>
        <location evidence="1">Membrane</location>
        <topology evidence="1">Multi-pass membrane protein</topology>
    </subcellularLocation>
</comment>
<dbReference type="Proteomes" id="UP000886653">
    <property type="component" value="Unassembled WGS sequence"/>
</dbReference>
<protein>
    <recommendedName>
        <fullName evidence="9">MFS general substrate transporter</fullName>
    </recommendedName>
</protein>
<organism evidence="7 8">
    <name type="scientific">Cronartium quercuum f. sp. fusiforme G11</name>
    <dbReference type="NCBI Taxonomy" id="708437"/>
    <lineage>
        <taxon>Eukaryota</taxon>
        <taxon>Fungi</taxon>
        <taxon>Dikarya</taxon>
        <taxon>Basidiomycota</taxon>
        <taxon>Pucciniomycotina</taxon>
        <taxon>Pucciniomycetes</taxon>
        <taxon>Pucciniales</taxon>
        <taxon>Coleosporiaceae</taxon>
        <taxon>Cronartium</taxon>
    </lineage>
</organism>
<dbReference type="AlphaFoldDB" id="A0A9P6NJ04"/>
<evidence type="ECO:0000256" key="1">
    <source>
        <dbReference type="ARBA" id="ARBA00004141"/>
    </source>
</evidence>
<keyword evidence="3 6" id="KW-0812">Transmembrane</keyword>
<evidence type="ECO:0000256" key="4">
    <source>
        <dbReference type="ARBA" id="ARBA00022989"/>
    </source>
</evidence>
<feature type="transmembrane region" description="Helical" evidence="6">
    <location>
        <begin position="157"/>
        <end position="177"/>
    </location>
</feature>
<feature type="transmembrane region" description="Helical" evidence="6">
    <location>
        <begin position="303"/>
        <end position="326"/>
    </location>
</feature>
<evidence type="ECO:0000256" key="2">
    <source>
        <dbReference type="ARBA" id="ARBA00022448"/>
    </source>
</evidence>
<evidence type="ECO:0000313" key="7">
    <source>
        <dbReference type="EMBL" id="KAG0146878.1"/>
    </source>
</evidence>
<comment type="caution">
    <text evidence="7">The sequence shown here is derived from an EMBL/GenBank/DDBJ whole genome shotgun (WGS) entry which is preliminary data.</text>
</comment>
<evidence type="ECO:0000313" key="8">
    <source>
        <dbReference type="Proteomes" id="UP000886653"/>
    </source>
</evidence>
<feature type="transmembrane region" description="Helical" evidence="6">
    <location>
        <begin position="332"/>
        <end position="354"/>
    </location>
</feature>
<sequence>MMVLYFMQYVAKTTIGYSFLLALQKDISIKVQDFTMLGSIFYVSYLIFQFPQNVLMQKFPVGKVLALNILLTSILVGAQAACTTLHSLMACRFFLGVCESSITAGFMLITSIYYTREEQSSRTGYWFMMNSVAHIFNSLMTYVLSEIQPNKLHAWQWLNLCVAFMAFTLFLLYWFLFPNSISKAWFLSERMKVKVIERMEPGGPCTDDRNKRFDTGQAIEAMHDVKTWIWFTYMILVNIPNITNHQSLLFAFFGFSDLETTALSCSFGAIHIVNVCIAMYFVKKFEDSRAYIGKTLMTCISNIKIPLYQVFGQIPNVFGVVLAIMAPENNKIVLITSIFLTWFSPIAYITALGLIISNTAGYTKRLVVQSIAMVGHCIGHIIAPRLWNEQYSPKNPSPWFVIGLCHLGCITLLIVVRVYLASENIRREENGWIPESDIESYLVSVRSRTEGVRLTPRKSLGFDSKLSVMNECNQEVCGEDLTDLEDLKEERKKAWVLVSIDGITN</sequence>
<reference evidence="7" key="1">
    <citation type="submission" date="2013-11" db="EMBL/GenBank/DDBJ databases">
        <title>Genome sequence of the fusiform rust pathogen reveals effectors for host alternation and coevolution with pine.</title>
        <authorList>
            <consortium name="DOE Joint Genome Institute"/>
            <person name="Smith K."/>
            <person name="Pendleton A."/>
            <person name="Kubisiak T."/>
            <person name="Anderson C."/>
            <person name="Salamov A."/>
            <person name="Aerts A."/>
            <person name="Riley R."/>
            <person name="Clum A."/>
            <person name="Lindquist E."/>
            <person name="Ence D."/>
            <person name="Campbell M."/>
            <person name="Kronenberg Z."/>
            <person name="Feau N."/>
            <person name="Dhillon B."/>
            <person name="Hamelin R."/>
            <person name="Burleigh J."/>
            <person name="Smith J."/>
            <person name="Yandell M."/>
            <person name="Nelson C."/>
            <person name="Grigoriev I."/>
            <person name="Davis J."/>
        </authorList>
    </citation>
    <scope>NUCLEOTIDE SEQUENCE</scope>
    <source>
        <strain evidence="7">G11</strain>
    </source>
</reference>
<dbReference type="GO" id="GO:0022857">
    <property type="term" value="F:transmembrane transporter activity"/>
    <property type="evidence" value="ECO:0007669"/>
    <property type="project" value="InterPro"/>
</dbReference>
<keyword evidence="8" id="KW-1185">Reference proteome</keyword>
<feature type="transmembrane region" description="Helical" evidence="6">
    <location>
        <begin position="6"/>
        <end position="23"/>
    </location>
</feature>
<dbReference type="SUPFAM" id="SSF103473">
    <property type="entry name" value="MFS general substrate transporter"/>
    <property type="match status" value="1"/>
</dbReference>
<gene>
    <name evidence="7" type="ORF">CROQUDRAFT_670923</name>
</gene>
<dbReference type="Gene3D" id="1.20.1250.20">
    <property type="entry name" value="MFS general substrate transporter like domains"/>
    <property type="match status" value="1"/>
</dbReference>
<feature type="transmembrane region" description="Helical" evidence="6">
    <location>
        <begin position="399"/>
        <end position="420"/>
    </location>
</feature>
<dbReference type="OrthoDB" id="6730379at2759"/>
<dbReference type="GO" id="GO:0016020">
    <property type="term" value="C:membrane"/>
    <property type="evidence" value="ECO:0007669"/>
    <property type="project" value="UniProtKB-SubCell"/>
</dbReference>
<dbReference type="InterPro" id="IPR036259">
    <property type="entry name" value="MFS_trans_sf"/>
</dbReference>
<dbReference type="InterPro" id="IPR011701">
    <property type="entry name" value="MFS"/>
</dbReference>
<keyword evidence="2" id="KW-0813">Transport</keyword>
<dbReference type="PANTHER" id="PTHR43791">
    <property type="entry name" value="PERMEASE-RELATED"/>
    <property type="match status" value="1"/>
</dbReference>
<feature type="transmembrane region" description="Helical" evidence="6">
    <location>
        <begin position="366"/>
        <end position="387"/>
    </location>
</feature>
<evidence type="ECO:0000256" key="6">
    <source>
        <dbReference type="SAM" id="Phobius"/>
    </source>
</evidence>
<name>A0A9P6NJ04_9BASI</name>
<feature type="transmembrane region" description="Helical" evidence="6">
    <location>
        <begin position="64"/>
        <end position="81"/>
    </location>
</feature>
<evidence type="ECO:0000256" key="3">
    <source>
        <dbReference type="ARBA" id="ARBA00022692"/>
    </source>
</evidence>
<evidence type="ECO:0008006" key="9">
    <source>
        <dbReference type="Google" id="ProtNLM"/>
    </source>
</evidence>
<accession>A0A9P6NJ04</accession>
<dbReference type="PANTHER" id="PTHR43791:SF63">
    <property type="entry name" value="HIGH AFFINITY CYSTEINE TRANSPORTER"/>
    <property type="match status" value="1"/>
</dbReference>
<keyword evidence="5 6" id="KW-0472">Membrane</keyword>
<dbReference type="EMBL" id="MU167255">
    <property type="protein sequence ID" value="KAG0146878.1"/>
    <property type="molecule type" value="Genomic_DNA"/>
</dbReference>
<feature type="transmembrane region" description="Helical" evidence="6">
    <location>
        <begin position="126"/>
        <end position="145"/>
    </location>
</feature>
<keyword evidence="4 6" id="KW-1133">Transmembrane helix</keyword>
<evidence type="ECO:0000256" key="5">
    <source>
        <dbReference type="ARBA" id="ARBA00023136"/>
    </source>
</evidence>
<feature type="transmembrane region" description="Helical" evidence="6">
    <location>
        <begin position="93"/>
        <end position="114"/>
    </location>
</feature>
<feature type="transmembrane region" description="Helical" evidence="6">
    <location>
        <begin position="35"/>
        <end position="52"/>
    </location>
</feature>
<dbReference type="Pfam" id="PF07690">
    <property type="entry name" value="MFS_1"/>
    <property type="match status" value="1"/>
</dbReference>
<feature type="transmembrane region" description="Helical" evidence="6">
    <location>
        <begin position="261"/>
        <end position="282"/>
    </location>
</feature>
<proteinExistence type="predicted"/>